<feature type="compositionally biased region" description="Acidic residues" evidence="2">
    <location>
        <begin position="282"/>
        <end position="293"/>
    </location>
</feature>
<dbReference type="EMBL" id="BRYB01000281">
    <property type="protein sequence ID" value="GMI26917.1"/>
    <property type="molecule type" value="Genomic_DNA"/>
</dbReference>
<evidence type="ECO:0000256" key="2">
    <source>
        <dbReference type="SAM" id="MobiDB-lite"/>
    </source>
</evidence>
<sequence>PPPLPPPPPECRRRKKEHAELVQKQINRYEAENLQLRLQLRIGDEAQNQEEIEQQRVSEGLEEMLRSGASEAEIWASIEEFKEKYADYGRDRRSAIQFHLSEVEKLLQPTTTTTVAMQAIGHDSKEETDKPGTADPLLVSDPSGAIPPPPQNPPASPSYAPKSSKSFFSLLSGYLDITDAQNDNLRDSRHVASELDGAFKESLTVLGELQTRLANDGTALDDKFNAVAQILTPSQLAKFVIWVNSNPACMHMLNDLWGRIYQPAEEHTIHKEEPKEKKGKVEDDDDDDEEEEE</sequence>
<dbReference type="Proteomes" id="UP001165060">
    <property type="component" value="Unassembled WGS sequence"/>
</dbReference>
<comment type="caution">
    <text evidence="3">The sequence shown here is derived from an EMBL/GenBank/DDBJ whole genome shotgun (WGS) entry which is preliminary data.</text>
</comment>
<protein>
    <submittedName>
        <fullName evidence="3">Uncharacterized protein</fullName>
    </submittedName>
</protein>
<name>A0ABQ6MJA4_9STRA</name>
<feature type="non-terminal residue" evidence="3">
    <location>
        <position position="1"/>
    </location>
</feature>
<proteinExistence type="predicted"/>
<keyword evidence="1" id="KW-0175">Coiled coil</keyword>
<evidence type="ECO:0000313" key="4">
    <source>
        <dbReference type="Proteomes" id="UP001165060"/>
    </source>
</evidence>
<evidence type="ECO:0000313" key="3">
    <source>
        <dbReference type="EMBL" id="GMI26917.1"/>
    </source>
</evidence>
<feature type="compositionally biased region" description="Basic and acidic residues" evidence="2">
    <location>
        <begin position="267"/>
        <end position="281"/>
    </location>
</feature>
<evidence type="ECO:0000256" key="1">
    <source>
        <dbReference type="SAM" id="Coils"/>
    </source>
</evidence>
<feature type="compositionally biased region" description="Basic and acidic residues" evidence="2">
    <location>
        <begin position="122"/>
        <end position="132"/>
    </location>
</feature>
<gene>
    <name evidence="3" type="ORF">TeGR_g437</name>
</gene>
<feature type="region of interest" description="Disordered" evidence="2">
    <location>
        <begin position="267"/>
        <end position="293"/>
    </location>
</feature>
<feature type="coiled-coil region" evidence="1">
    <location>
        <begin position="12"/>
        <end position="39"/>
    </location>
</feature>
<organism evidence="3 4">
    <name type="scientific">Tetraparma gracilis</name>
    <dbReference type="NCBI Taxonomy" id="2962635"/>
    <lineage>
        <taxon>Eukaryota</taxon>
        <taxon>Sar</taxon>
        <taxon>Stramenopiles</taxon>
        <taxon>Ochrophyta</taxon>
        <taxon>Bolidophyceae</taxon>
        <taxon>Parmales</taxon>
        <taxon>Triparmaceae</taxon>
        <taxon>Tetraparma</taxon>
    </lineage>
</organism>
<accession>A0ABQ6MJA4</accession>
<feature type="region of interest" description="Disordered" evidence="2">
    <location>
        <begin position="121"/>
        <end position="161"/>
    </location>
</feature>
<feature type="compositionally biased region" description="Pro residues" evidence="2">
    <location>
        <begin position="145"/>
        <end position="156"/>
    </location>
</feature>
<keyword evidence="4" id="KW-1185">Reference proteome</keyword>
<reference evidence="3 4" key="1">
    <citation type="journal article" date="2023" name="Commun. Biol.">
        <title>Genome analysis of Parmales, the sister group of diatoms, reveals the evolutionary specialization of diatoms from phago-mixotrophs to photoautotrophs.</title>
        <authorList>
            <person name="Ban H."/>
            <person name="Sato S."/>
            <person name="Yoshikawa S."/>
            <person name="Yamada K."/>
            <person name="Nakamura Y."/>
            <person name="Ichinomiya M."/>
            <person name="Sato N."/>
            <person name="Blanc-Mathieu R."/>
            <person name="Endo H."/>
            <person name="Kuwata A."/>
            <person name="Ogata H."/>
        </authorList>
    </citation>
    <scope>NUCLEOTIDE SEQUENCE [LARGE SCALE GENOMIC DNA]</scope>
</reference>